<evidence type="ECO:0000313" key="1">
    <source>
        <dbReference type="EMBL" id="EDO01726.1"/>
    </source>
</evidence>
<accession>A7EFW0</accession>
<dbReference type="HOGENOM" id="CLU_3377367_0_0_1"/>
<proteinExistence type="predicted"/>
<dbReference type="GeneID" id="5490739"/>
<dbReference type="Proteomes" id="UP000001312">
    <property type="component" value="Unassembled WGS sequence"/>
</dbReference>
<dbReference type="EMBL" id="CH476625">
    <property type="protein sequence ID" value="EDO01726.1"/>
    <property type="molecule type" value="Genomic_DNA"/>
</dbReference>
<dbReference type="AlphaFoldDB" id="A7EFW0"/>
<keyword evidence="2" id="KW-1185">Reference proteome</keyword>
<gene>
    <name evidence="1" type="ORF">SS1G_04201</name>
</gene>
<organism evidence="1 2">
    <name type="scientific">Sclerotinia sclerotiorum (strain ATCC 18683 / 1980 / Ss-1)</name>
    <name type="common">White mold</name>
    <name type="synonym">Whetzelinia sclerotiorum</name>
    <dbReference type="NCBI Taxonomy" id="665079"/>
    <lineage>
        <taxon>Eukaryota</taxon>
        <taxon>Fungi</taxon>
        <taxon>Dikarya</taxon>
        <taxon>Ascomycota</taxon>
        <taxon>Pezizomycotina</taxon>
        <taxon>Leotiomycetes</taxon>
        <taxon>Helotiales</taxon>
        <taxon>Sclerotiniaceae</taxon>
        <taxon>Sclerotinia</taxon>
    </lineage>
</organism>
<sequence>MPRELEHRLSSSALTLAAKNLRASVTGGSRYYKG</sequence>
<protein>
    <submittedName>
        <fullName evidence="1">Uncharacterized protein</fullName>
    </submittedName>
</protein>
<dbReference type="RefSeq" id="XP_001594394.1">
    <property type="nucleotide sequence ID" value="XM_001594344.1"/>
</dbReference>
<dbReference type="InParanoid" id="A7EFW0"/>
<evidence type="ECO:0000313" key="2">
    <source>
        <dbReference type="Proteomes" id="UP000001312"/>
    </source>
</evidence>
<dbReference type="KEGG" id="ssl:SS1G_04201"/>
<name>A7EFW0_SCLS1</name>
<reference evidence="2" key="1">
    <citation type="journal article" date="2011" name="PLoS Genet.">
        <title>Genomic analysis of the necrotrophic fungal pathogens Sclerotinia sclerotiorum and Botrytis cinerea.</title>
        <authorList>
            <person name="Amselem J."/>
            <person name="Cuomo C.A."/>
            <person name="van Kan J.A."/>
            <person name="Viaud M."/>
            <person name="Benito E.P."/>
            <person name="Couloux A."/>
            <person name="Coutinho P.M."/>
            <person name="de Vries R.P."/>
            <person name="Dyer P.S."/>
            <person name="Fillinger S."/>
            <person name="Fournier E."/>
            <person name="Gout L."/>
            <person name="Hahn M."/>
            <person name="Kohn L."/>
            <person name="Lapalu N."/>
            <person name="Plummer K.M."/>
            <person name="Pradier J.M."/>
            <person name="Quevillon E."/>
            <person name="Sharon A."/>
            <person name="Simon A."/>
            <person name="ten Have A."/>
            <person name="Tudzynski B."/>
            <person name="Tudzynski P."/>
            <person name="Wincker P."/>
            <person name="Andrew M."/>
            <person name="Anthouard V."/>
            <person name="Beever R.E."/>
            <person name="Beffa R."/>
            <person name="Benoit I."/>
            <person name="Bouzid O."/>
            <person name="Brault B."/>
            <person name="Chen Z."/>
            <person name="Choquer M."/>
            <person name="Collemare J."/>
            <person name="Cotton P."/>
            <person name="Danchin E.G."/>
            <person name="Da Silva C."/>
            <person name="Gautier A."/>
            <person name="Giraud C."/>
            <person name="Giraud T."/>
            <person name="Gonzalez C."/>
            <person name="Grossetete S."/>
            <person name="Guldener U."/>
            <person name="Henrissat B."/>
            <person name="Howlett B.J."/>
            <person name="Kodira C."/>
            <person name="Kretschmer M."/>
            <person name="Lappartient A."/>
            <person name="Leroch M."/>
            <person name="Levis C."/>
            <person name="Mauceli E."/>
            <person name="Neuveglise C."/>
            <person name="Oeser B."/>
            <person name="Pearson M."/>
            <person name="Poulain J."/>
            <person name="Poussereau N."/>
            <person name="Quesneville H."/>
            <person name="Rascle C."/>
            <person name="Schumacher J."/>
            <person name="Segurens B."/>
            <person name="Sexton A."/>
            <person name="Silva E."/>
            <person name="Sirven C."/>
            <person name="Soanes D.M."/>
            <person name="Talbot N.J."/>
            <person name="Templeton M."/>
            <person name="Yandava C."/>
            <person name="Yarden O."/>
            <person name="Zeng Q."/>
            <person name="Rollins J.A."/>
            <person name="Lebrun M.H."/>
            <person name="Dickman M."/>
        </authorList>
    </citation>
    <scope>NUCLEOTIDE SEQUENCE [LARGE SCALE GENOMIC DNA]</scope>
    <source>
        <strain evidence="2">ATCC 18683 / 1980 / Ss-1</strain>
    </source>
</reference>